<dbReference type="Pfam" id="PF25597">
    <property type="entry name" value="SH3_retrovirus"/>
    <property type="match status" value="1"/>
</dbReference>
<dbReference type="EMBL" id="GL888062">
    <property type="protein sequence ID" value="EGI68480.1"/>
    <property type="molecule type" value="Genomic_DNA"/>
</dbReference>
<keyword evidence="3" id="KW-1185">Reference proteome</keyword>
<dbReference type="Proteomes" id="UP000007755">
    <property type="component" value="Unassembled WGS sequence"/>
</dbReference>
<organism evidence="3">
    <name type="scientific">Acromyrmex echinatior</name>
    <name type="common">Panamanian leafcutter ant</name>
    <name type="synonym">Acromyrmex octospinosus echinatior</name>
    <dbReference type="NCBI Taxonomy" id="103372"/>
    <lineage>
        <taxon>Eukaryota</taxon>
        <taxon>Metazoa</taxon>
        <taxon>Ecdysozoa</taxon>
        <taxon>Arthropoda</taxon>
        <taxon>Hexapoda</taxon>
        <taxon>Insecta</taxon>
        <taxon>Pterygota</taxon>
        <taxon>Neoptera</taxon>
        <taxon>Endopterygota</taxon>
        <taxon>Hymenoptera</taxon>
        <taxon>Apocrita</taxon>
        <taxon>Aculeata</taxon>
        <taxon>Formicoidea</taxon>
        <taxon>Formicidae</taxon>
        <taxon>Myrmicinae</taxon>
        <taxon>Acromyrmex</taxon>
    </lineage>
</organism>
<dbReference type="AlphaFoldDB" id="F4WBC4"/>
<accession>F4WBC4</accession>
<dbReference type="PANTHER" id="PTHR42648">
    <property type="entry name" value="TRANSPOSASE, PUTATIVE-RELATED"/>
    <property type="match status" value="1"/>
</dbReference>
<evidence type="ECO:0000313" key="3">
    <source>
        <dbReference type="Proteomes" id="UP000007755"/>
    </source>
</evidence>
<evidence type="ECO:0000259" key="1">
    <source>
        <dbReference type="Pfam" id="PF25597"/>
    </source>
</evidence>
<gene>
    <name evidence="2" type="ORF">G5I_02832</name>
</gene>
<dbReference type="PANTHER" id="PTHR42648:SF19">
    <property type="entry name" value="RNA-DIRECTED DNA POLYMERASE"/>
    <property type="match status" value="1"/>
</dbReference>
<dbReference type="STRING" id="103372.F4WBC4"/>
<dbReference type="GO" id="GO:0003676">
    <property type="term" value="F:nucleic acid binding"/>
    <property type="evidence" value="ECO:0007669"/>
    <property type="project" value="InterPro"/>
</dbReference>
<proteinExistence type="predicted"/>
<evidence type="ECO:0000313" key="2">
    <source>
        <dbReference type="EMBL" id="EGI68480.1"/>
    </source>
</evidence>
<reference evidence="2" key="1">
    <citation type="submission" date="2011-02" db="EMBL/GenBank/DDBJ databases">
        <title>The genome of the leaf-cutting ant Acromyrmex echinatior suggests key adaptations to social evolution and fungus farming.</title>
        <authorList>
            <person name="Nygaard S."/>
            <person name="Zhang G."/>
        </authorList>
    </citation>
    <scope>NUCLEOTIDE SEQUENCE</scope>
</reference>
<dbReference type="SUPFAM" id="SSF53098">
    <property type="entry name" value="Ribonuclease H-like"/>
    <property type="match status" value="1"/>
</dbReference>
<dbReference type="InterPro" id="IPR036397">
    <property type="entry name" value="RNaseH_sf"/>
</dbReference>
<sequence>MMTDSQMPLVFWAEAACTAVHIKNRSKTSVHGKTPYEIWNGRRPNVKYMRRFGCVAYLLNKEPQRKKFDPKAIKGIFIGYAMNNTYRIYIPKNGKKLIVM</sequence>
<name>F4WBC4_ACREC</name>
<dbReference type="Gene3D" id="3.30.420.10">
    <property type="entry name" value="Ribonuclease H-like superfamily/Ribonuclease H"/>
    <property type="match status" value="1"/>
</dbReference>
<dbReference type="eggNOG" id="KOG0017">
    <property type="taxonomic scope" value="Eukaryota"/>
</dbReference>
<dbReference type="InterPro" id="IPR057670">
    <property type="entry name" value="SH3_retrovirus"/>
</dbReference>
<protein>
    <submittedName>
        <fullName evidence="2">Copia protein</fullName>
    </submittedName>
</protein>
<feature type="domain" description="Retroviral polymerase SH3-like" evidence="1">
    <location>
        <begin position="54"/>
        <end position="95"/>
    </location>
</feature>
<dbReference type="InterPro" id="IPR012337">
    <property type="entry name" value="RNaseH-like_sf"/>
</dbReference>
<dbReference type="InterPro" id="IPR039537">
    <property type="entry name" value="Retrotran_Ty1/copia-like"/>
</dbReference>
<dbReference type="InParanoid" id="F4WBC4"/>